<feature type="binding site" evidence="11">
    <location>
        <position position="289"/>
    </location>
    <ligand>
        <name>phosphoenolpyruvate</name>
        <dbReference type="ChEBI" id="CHEBI:58702"/>
    </ligand>
</feature>
<dbReference type="PANTHER" id="PTHR46244:SF3">
    <property type="entry name" value="PHOSPHOENOLPYRUVATE-PROTEIN PHOSPHOTRANSFERASE"/>
    <property type="match status" value="1"/>
</dbReference>
<sequence length="552" mass="57136">MGRTVSGTGVVAGVVKAPVVWLRTAQISPEPCAPVEQQEREAEAERLREAVEAVALGYEGRGARADGQAAEVLSATAALARDRGWLRPALGQVSAGRPAVAAMASAIDEFVAVFTQIGGVMAERVADLRDIRNRIAARLAGNPEPGLPHPDQPSILLADDLAPADTADLDPELFIAIATRLGGPTGHTAIIARQRGLPCLVGVTDLDEIRDGETVVLDGEAGVIHRDLGNAEATRLLDSDARRRAVTDGWHGPAHTADGVNVELLANVADGDSAVAAAAAPVEGAGLFRTELGFLGAPTEPSVHDQAERYSAVLRAFGSRKVVVRTLDAGTDKPVPFASLPDEPNPALGVRGHRLTRAQPGLLSRQLDAIALASAEGPAPWVMAPMISTVDEAAEFAAQCRSRGLTPGVMVEVPAAALMADRFLEEVDFVSIGTNDLAQYTMAADRLSPELAPLTDPWQPAVLKLVAMTADAGQRAGKPVGVCGEAASDPILACVLVGLGVTSLSMAHLSVPSVGVQLAEVTLAQCRAAAQQALSAPTAAAAREAARAELTR</sequence>
<dbReference type="InterPro" id="IPR050499">
    <property type="entry name" value="PEP-utilizing_PTS_enzyme"/>
</dbReference>
<keyword evidence="9" id="KW-0813">Transport</keyword>
<dbReference type="InterPro" id="IPR024692">
    <property type="entry name" value="PTS_EI"/>
</dbReference>
<proteinExistence type="inferred from homology"/>
<comment type="cofactor">
    <cofactor evidence="1 9 12">
        <name>Mg(2+)</name>
        <dbReference type="ChEBI" id="CHEBI:18420"/>
    </cofactor>
</comment>
<dbReference type="RefSeq" id="WP_077340102.1">
    <property type="nucleotide sequence ID" value="NZ_CP019605.1"/>
</dbReference>
<feature type="domain" description="PEP-utilising enzyme mobile" evidence="13">
    <location>
        <begin position="152"/>
        <end position="222"/>
    </location>
</feature>
<dbReference type="Pfam" id="PF02896">
    <property type="entry name" value="PEP-utilizers_C"/>
    <property type="match status" value="1"/>
</dbReference>
<dbReference type="KEGG" id="tfl:RPIT_02065"/>
<dbReference type="Pfam" id="PF00391">
    <property type="entry name" value="PEP-utilizers"/>
    <property type="match status" value="1"/>
</dbReference>
<feature type="domain" description="PEP-utilising enzyme C-terminal" evidence="14">
    <location>
        <begin position="252"/>
        <end position="521"/>
    </location>
</feature>
<feature type="binding site" evidence="11">
    <location>
        <position position="325"/>
    </location>
    <ligand>
        <name>phosphoenolpyruvate</name>
        <dbReference type="ChEBI" id="CHEBI:58702"/>
    </ligand>
</feature>
<dbReference type="GO" id="GO:0046872">
    <property type="term" value="F:metal ion binding"/>
    <property type="evidence" value="ECO:0007669"/>
    <property type="project" value="UniProtKB-KW"/>
</dbReference>
<dbReference type="OrthoDB" id="9765468at2"/>
<dbReference type="Gene3D" id="1.10.274.10">
    <property type="entry name" value="PtsI, HPr-binding domain"/>
    <property type="match status" value="1"/>
</dbReference>
<feature type="binding site" evidence="11">
    <location>
        <position position="446"/>
    </location>
    <ligand>
        <name>phosphoenolpyruvate</name>
        <dbReference type="ChEBI" id="CHEBI:58702"/>
    </ligand>
</feature>
<comment type="catalytic activity">
    <reaction evidence="9">
        <text>L-histidyl-[protein] + phosphoenolpyruvate = N(pros)-phospho-L-histidyl-[protein] + pyruvate</text>
        <dbReference type="Rhea" id="RHEA:23880"/>
        <dbReference type="Rhea" id="RHEA-COMP:9745"/>
        <dbReference type="Rhea" id="RHEA-COMP:9746"/>
        <dbReference type="ChEBI" id="CHEBI:15361"/>
        <dbReference type="ChEBI" id="CHEBI:29979"/>
        <dbReference type="ChEBI" id="CHEBI:58702"/>
        <dbReference type="ChEBI" id="CHEBI:64837"/>
        <dbReference type="EC" id="2.7.3.9"/>
    </reaction>
</comment>
<accession>A0A1Q2CCH2</accession>
<keyword evidence="4 9" id="KW-0808">Transferase</keyword>
<feature type="active site" description="Tele-phosphohistidine intermediate" evidence="10">
    <location>
        <position position="187"/>
    </location>
</feature>
<dbReference type="Pfam" id="PF05524">
    <property type="entry name" value="PEP-utilisers_N"/>
    <property type="match status" value="1"/>
</dbReference>
<evidence type="ECO:0000313" key="16">
    <source>
        <dbReference type="EMBL" id="AQP43745.1"/>
    </source>
</evidence>
<evidence type="ECO:0000256" key="7">
    <source>
        <dbReference type="ARBA" id="ARBA00022842"/>
    </source>
</evidence>
<evidence type="ECO:0000259" key="15">
    <source>
        <dbReference type="Pfam" id="PF05524"/>
    </source>
</evidence>
<keyword evidence="7 9" id="KW-0460">Magnesium</keyword>
<keyword evidence="6 9" id="KW-0418">Kinase</keyword>
<keyword evidence="9" id="KW-0963">Cytoplasm</keyword>
<dbReference type="Proteomes" id="UP000188324">
    <property type="component" value="Chromosome"/>
</dbReference>
<dbReference type="GO" id="GO:0016301">
    <property type="term" value="F:kinase activity"/>
    <property type="evidence" value="ECO:0007669"/>
    <property type="project" value="UniProtKB-KW"/>
</dbReference>
<comment type="similarity">
    <text evidence="2 9">Belongs to the PEP-utilizing enzyme family.</text>
</comment>
<protein>
    <recommendedName>
        <fullName evidence="3 9">Phosphoenolpyruvate-protein phosphotransferase</fullName>
        <ecNumber evidence="9">2.7.3.9</ecNumber>
    </recommendedName>
    <alternativeName>
        <fullName evidence="8 9">Phosphotransferase system, enzyme I</fullName>
    </alternativeName>
</protein>
<gene>
    <name evidence="16" type="ORF">RPIT_02065</name>
</gene>
<dbReference type="InterPro" id="IPR015813">
    <property type="entry name" value="Pyrv/PenolPyrv_kinase-like_dom"/>
</dbReference>
<feature type="active site" description="Proton donor" evidence="10">
    <location>
        <position position="483"/>
    </location>
</feature>
<reference evidence="16 17" key="1">
    <citation type="journal article" date="2016" name="Int. J. Syst. Evol. Microbiol.">
        <title>Tessaracoccus flavus sp. nov., isolated from the drainage system of a lindane-producing factory.</title>
        <authorList>
            <person name="Kumari R."/>
            <person name="Singh P."/>
            <person name="Schumann P."/>
            <person name="Lal R."/>
        </authorList>
    </citation>
    <scope>NUCLEOTIDE SEQUENCE [LARGE SCALE GENOMIC DNA]</scope>
    <source>
        <strain evidence="16 17">RP1T</strain>
    </source>
</reference>
<dbReference type="PROSITE" id="PS00370">
    <property type="entry name" value="PEP_ENZYMES_PHOS_SITE"/>
    <property type="match status" value="1"/>
</dbReference>
<dbReference type="GO" id="GO:0009401">
    <property type="term" value="P:phosphoenolpyruvate-dependent sugar phosphotransferase system"/>
    <property type="evidence" value="ECO:0007669"/>
    <property type="project" value="UniProtKB-KW"/>
</dbReference>
<dbReference type="PRINTS" id="PR01736">
    <property type="entry name" value="PHPHTRNFRASE"/>
</dbReference>
<feature type="binding site" evidence="12">
    <location>
        <position position="412"/>
    </location>
    <ligand>
        <name>Mg(2+)</name>
        <dbReference type="ChEBI" id="CHEBI:18420"/>
    </ligand>
</feature>
<dbReference type="EMBL" id="CP019605">
    <property type="protein sequence ID" value="AQP43745.1"/>
    <property type="molecule type" value="Genomic_DNA"/>
</dbReference>
<dbReference type="PANTHER" id="PTHR46244">
    <property type="entry name" value="PHOSPHOENOLPYRUVATE-PROTEIN PHOSPHOTRANSFERASE"/>
    <property type="match status" value="1"/>
</dbReference>
<evidence type="ECO:0000259" key="14">
    <source>
        <dbReference type="Pfam" id="PF02896"/>
    </source>
</evidence>
<dbReference type="GO" id="GO:0005737">
    <property type="term" value="C:cytoplasm"/>
    <property type="evidence" value="ECO:0007669"/>
    <property type="project" value="UniProtKB-SubCell"/>
</dbReference>
<evidence type="ECO:0000256" key="12">
    <source>
        <dbReference type="PIRSR" id="PIRSR000732-3"/>
    </source>
</evidence>
<keyword evidence="17" id="KW-1185">Reference proteome</keyword>
<name>A0A1Q2CCH2_9ACTN</name>
<dbReference type="GO" id="GO:0008965">
    <property type="term" value="F:phosphoenolpyruvate-protein phosphotransferase activity"/>
    <property type="evidence" value="ECO:0007669"/>
    <property type="project" value="UniProtKB-EC"/>
</dbReference>
<dbReference type="InterPro" id="IPR023151">
    <property type="entry name" value="PEP_util_CS"/>
</dbReference>
<dbReference type="STRING" id="1610493.RPIT_02065"/>
<dbReference type="InterPro" id="IPR000121">
    <property type="entry name" value="PEP_util_C"/>
</dbReference>
<evidence type="ECO:0000256" key="2">
    <source>
        <dbReference type="ARBA" id="ARBA00007837"/>
    </source>
</evidence>
<dbReference type="InterPro" id="IPR036637">
    <property type="entry name" value="Phosphohistidine_dom_sf"/>
</dbReference>
<feature type="domain" description="Phosphotransferase system enzyme I N-terminal" evidence="15">
    <location>
        <begin position="7"/>
        <end position="124"/>
    </location>
</feature>
<dbReference type="AlphaFoldDB" id="A0A1Q2CCH2"/>
<dbReference type="InterPro" id="IPR008279">
    <property type="entry name" value="PEP-util_enz_mobile_dom"/>
</dbReference>
<evidence type="ECO:0000256" key="10">
    <source>
        <dbReference type="PIRSR" id="PIRSR000732-1"/>
    </source>
</evidence>
<keyword evidence="9" id="KW-0598">Phosphotransferase system</keyword>
<dbReference type="InterPro" id="IPR040442">
    <property type="entry name" value="Pyrv_kinase-like_dom_sf"/>
</dbReference>
<evidence type="ECO:0000256" key="1">
    <source>
        <dbReference type="ARBA" id="ARBA00001946"/>
    </source>
</evidence>
<evidence type="ECO:0000313" key="17">
    <source>
        <dbReference type="Proteomes" id="UP000188324"/>
    </source>
</evidence>
<dbReference type="PROSITE" id="PS00742">
    <property type="entry name" value="PEP_ENZYMES_2"/>
    <property type="match status" value="1"/>
</dbReference>
<dbReference type="InterPro" id="IPR018274">
    <property type="entry name" value="PEP_util_AS"/>
</dbReference>
<dbReference type="SUPFAM" id="SSF52009">
    <property type="entry name" value="Phosphohistidine domain"/>
    <property type="match status" value="1"/>
</dbReference>
<dbReference type="PIRSF" id="PIRSF000732">
    <property type="entry name" value="PTS_enzyme_I"/>
    <property type="match status" value="1"/>
</dbReference>
<dbReference type="InterPro" id="IPR008731">
    <property type="entry name" value="PTS_EIN"/>
</dbReference>
<organism evidence="16 17">
    <name type="scientific">Tessaracoccus flavus</name>
    <dbReference type="NCBI Taxonomy" id="1610493"/>
    <lineage>
        <taxon>Bacteria</taxon>
        <taxon>Bacillati</taxon>
        <taxon>Actinomycetota</taxon>
        <taxon>Actinomycetes</taxon>
        <taxon>Propionibacteriales</taxon>
        <taxon>Propionibacteriaceae</taxon>
        <taxon>Tessaracoccus</taxon>
    </lineage>
</organism>
<dbReference type="InterPro" id="IPR036618">
    <property type="entry name" value="PtsI_HPr-bd_sf"/>
</dbReference>
<feature type="binding site" evidence="12">
    <location>
        <position position="436"/>
    </location>
    <ligand>
        <name>Mg(2+)</name>
        <dbReference type="ChEBI" id="CHEBI:18420"/>
    </ligand>
</feature>
<evidence type="ECO:0000256" key="11">
    <source>
        <dbReference type="PIRSR" id="PIRSR000732-2"/>
    </source>
</evidence>
<keyword evidence="9" id="KW-0762">Sugar transport</keyword>
<evidence type="ECO:0000256" key="9">
    <source>
        <dbReference type="PIRNR" id="PIRNR000732"/>
    </source>
</evidence>
<dbReference type="EC" id="2.7.3.9" evidence="9"/>
<evidence type="ECO:0000256" key="5">
    <source>
        <dbReference type="ARBA" id="ARBA00022723"/>
    </source>
</evidence>
<evidence type="ECO:0000256" key="3">
    <source>
        <dbReference type="ARBA" id="ARBA00016544"/>
    </source>
</evidence>
<dbReference type="Gene3D" id="3.20.20.60">
    <property type="entry name" value="Phosphoenolpyruvate-binding domains"/>
    <property type="match status" value="1"/>
</dbReference>
<evidence type="ECO:0000256" key="8">
    <source>
        <dbReference type="ARBA" id="ARBA00033235"/>
    </source>
</evidence>
<dbReference type="SUPFAM" id="SSF47831">
    <property type="entry name" value="Enzyme I of the PEP:sugar phosphotransferase system HPr-binding (sub)domain"/>
    <property type="match status" value="1"/>
</dbReference>
<comment type="subcellular location">
    <subcellularLocation>
        <location evidence="9">Cytoplasm</location>
    </subcellularLocation>
</comment>
<comment type="function">
    <text evidence="9">General (non sugar-specific) component of the phosphoenolpyruvate-dependent sugar phosphotransferase system (sugar PTS). This major carbohydrate active-transport system catalyzes the phosphorylation of incoming sugar substrates concomitantly with their translocation across the cell membrane. Enzyme I transfers the phosphoryl group from phosphoenolpyruvate (PEP) to the phosphoryl carrier protein (HPr).</text>
</comment>
<evidence type="ECO:0000256" key="6">
    <source>
        <dbReference type="ARBA" id="ARBA00022777"/>
    </source>
</evidence>
<dbReference type="Gene3D" id="3.50.30.10">
    <property type="entry name" value="Phosphohistidine domain"/>
    <property type="match status" value="1"/>
</dbReference>
<feature type="binding site" evidence="11">
    <location>
        <begin position="435"/>
        <end position="436"/>
    </location>
    <ligand>
        <name>phosphoenolpyruvate</name>
        <dbReference type="ChEBI" id="CHEBI:58702"/>
    </ligand>
</feature>
<keyword evidence="16" id="KW-0670">Pyruvate</keyword>
<dbReference type="SUPFAM" id="SSF51621">
    <property type="entry name" value="Phosphoenolpyruvate/pyruvate domain"/>
    <property type="match status" value="1"/>
</dbReference>
<evidence type="ECO:0000259" key="13">
    <source>
        <dbReference type="Pfam" id="PF00391"/>
    </source>
</evidence>
<evidence type="ECO:0000256" key="4">
    <source>
        <dbReference type="ARBA" id="ARBA00022679"/>
    </source>
</evidence>
<keyword evidence="5 9" id="KW-0479">Metal-binding</keyword>